<dbReference type="SUPFAM" id="SSF56322">
    <property type="entry name" value="ADC synthase"/>
    <property type="match status" value="1"/>
</dbReference>
<keyword evidence="3" id="KW-1185">Reference proteome</keyword>
<dbReference type="STRING" id="375574.GCA_001418035_00065"/>
<dbReference type="Pfam" id="PF00425">
    <property type="entry name" value="Chorismate_bind"/>
    <property type="match status" value="1"/>
</dbReference>
<evidence type="ECO:0000313" key="3">
    <source>
        <dbReference type="Proteomes" id="UP000243535"/>
    </source>
</evidence>
<sequence length="430" mass="47037">MHTEQLATVPDLLALHAAHRDRLPFLLMSSGEQGWDMLFAASDLQLYHDGEGARFIDALRALPLQPEPPPHGLPFGGGWFVYLGYDLLSEFEPTVAPAVPDSFPLAALARVPAAFLVDRARQQAWLVAETTTAAQSLRALLLSAPTLAPRPVVLERLDEDAPAQYTDAVVRIKRYIREGDVFQVNISRGWQATLAEDVQPADLFAALRRANPAPFSALADFGHAQIVSSSPERLVRVRDGWAETRPIAGTHPRSSDAAEDAALKARLIGSLKERAEHVMLIDLERNDLGRISQPGTVEVNELMAVASYAYVHHIESNVRGRLQPGVAPVDVVRALFPGGTITGCPKVRTMQIIRELEPSARRAYTGSLGYINRDGAMDLNILIRTFMQQGQQLRFRAGGGIVADSDPQRELEETRHKARGLLRALGVTGA</sequence>
<dbReference type="PANTHER" id="PTHR11236">
    <property type="entry name" value="AMINOBENZOATE/ANTHRANILATE SYNTHASE"/>
    <property type="match status" value="1"/>
</dbReference>
<proteinExistence type="predicted"/>
<dbReference type="AlphaFoldDB" id="A0A0K6GS92"/>
<dbReference type="Proteomes" id="UP000243535">
    <property type="component" value="Unassembled WGS sequence"/>
</dbReference>
<accession>A0A0K6GS92</accession>
<dbReference type="OrthoDB" id="9803598at2"/>
<gene>
    <name evidence="2" type="ORF">Ga0061063_0265</name>
</gene>
<dbReference type="PANTHER" id="PTHR11236:SF9">
    <property type="entry name" value="ANTHRANILATE SYNTHASE COMPONENT 1"/>
    <property type="match status" value="1"/>
</dbReference>
<dbReference type="InterPro" id="IPR015890">
    <property type="entry name" value="Chorismate_C"/>
</dbReference>
<feature type="domain" description="Chorismate-utilising enzyme C-terminal" evidence="1">
    <location>
        <begin position="163"/>
        <end position="417"/>
    </location>
</feature>
<dbReference type="InterPro" id="IPR019999">
    <property type="entry name" value="Anth_synth_I-like"/>
</dbReference>
<reference evidence="3" key="1">
    <citation type="submission" date="2015-08" db="EMBL/GenBank/DDBJ databases">
        <authorList>
            <person name="Varghese N."/>
        </authorList>
    </citation>
    <scope>NUCLEOTIDE SEQUENCE [LARGE SCALE GENOMIC DNA]</scope>
    <source>
        <strain evidence="3">DSM 17901</strain>
    </source>
</reference>
<dbReference type="EMBL" id="CYHA01000001">
    <property type="protein sequence ID" value="CUA81423.1"/>
    <property type="molecule type" value="Genomic_DNA"/>
</dbReference>
<dbReference type="RefSeq" id="WP_055433408.1">
    <property type="nucleotide sequence ID" value="NZ_CYHA01000001.1"/>
</dbReference>
<dbReference type="Gene3D" id="3.60.120.10">
    <property type="entry name" value="Anthranilate synthase"/>
    <property type="match status" value="1"/>
</dbReference>
<dbReference type="InterPro" id="IPR005801">
    <property type="entry name" value="ADC_synthase"/>
</dbReference>
<organism evidence="2 3">
    <name type="scientific">Gulbenkiania indica</name>
    <dbReference type="NCBI Taxonomy" id="375574"/>
    <lineage>
        <taxon>Bacteria</taxon>
        <taxon>Pseudomonadati</taxon>
        <taxon>Pseudomonadota</taxon>
        <taxon>Betaproteobacteria</taxon>
        <taxon>Neisseriales</taxon>
        <taxon>Chromobacteriaceae</taxon>
        <taxon>Gulbenkiania</taxon>
    </lineage>
</organism>
<dbReference type="NCBIfam" id="NF006563">
    <property type="entry name" value="PRK09070.1"/>
    <property type="match status" value="1"/>
</dbReference>
<name>A0A0K6GS92_9NEIS</name>
<protein>
    <submittedName>
        <fullName evidence="2">Anthranilate/para-aminobenzoate synthases component I</fullName>
    </submittedName>
</protein>
<dbReference type="GO" id="GO:0000162">
    <property type="term" value="P:L-tryptophan biosynthetic process"/>
    <property type="evidence" value="ECO:0007669"/>
    <property type="project" value="TreeGrafter"/>
</dbReference>
<evidence type="ECO:0000313" key="2">
    <source>
        <dbReference type="EMBL" id="CUA81423.1"/>
    </source>
</evidence>
<dbReference type="PRINTS" id="PR00095">
    <property type="entry name" value="ANTSNTHASEI"/>
</dbReference>
<evidence type="ECO:0000259" key="1">
    <source>
        <dbReference type="Pfam" id="PF00425"/>
    </source>
</evidence>